<keyword evidence="1" id="KW-0472">Membrane</keyword>
<dbReference type="SUPFAM" id="SSF81321">
    <property type="entry name" value="Family A G protein-coupled receptor-like"/>
    <property type="match status" value="1"/>
</dbReference>
<protein>
    <submittedName>
        <fullName evidence="4">Transmembrane protein</fullName>
    </submittedName>
</protein>
<keyword evidence="1" id="KW-0812">Transmembrane</keyword>
<gene>
    <name evidence="2" type="ORF">TCNE_LOCUS16706</name>
</gene>
<reference evidence="2 3" key="2">
    <citation type="submission" date="2018-11" db="EMBL/GenBank/DDBJ databases">
        <authorList>
            <consortium name="Pathogen Informatics"/>
        </authorList>
    </citation>
    <scope>NUCLEOTIDE SEQUENCE [LARGE SCALE GENOMIC DNA]</scope>
</reference>
<evidence type="ECO:0000313" key="2">
    <source>
        <dbReference type="EMBL" id="VDM48027.1"/>
    </source>
</evidence>
<organism evidence="3 4">
    <name type="scientific">Toxocara canis</name>
    <name type="common">Canine roundworm</name>
    <dbReference type="NCBI Taxonomy" id="6265"/>
    <lineage>
        <taxon>Eukaryota</taxon>
        <taxon>Metazoa</taxon>
        <taxon>Ecdysozoa</taxon>
        <taxon>Nematoda</taxon>
        <taxon>Chromadorea</taxon>
        <taxon>Rhabditida</taxon>
        <taxon>Spirurina</taxon>
        <taxon>Ascaridomorpha</taxon>
        <taxon>Ascaridoidea</taxon>
        <taxon>Toxocaridae</taxon>
        <taxon>Toxocara</taxon>
    </lineage>
</organism>
<keyword evidence="3" id="KW-1185">Reference proteome</keyword>
<dbReference type="WBParaSite" id="TCNE_0001670701-mRNA-1">
    <property type="protein sequence ID" value="TCNE_0001670701-mRNA-1"/>
    <property type="gene ID" value="TCNE_0001670701"/>
</dbReference>
<dbReference type="EMBL" id="UYWY01023825">
    <property type="protein sequence ID" value="VDM48027.1"/>
    <property type="molecule type" value="Genomic_DNA"/>
</dbReference>
<reference evidence="4" key="1">
    <citation type="submission" date="2016-06" db="UniProtKB">
        <authorList>
            <consortium name="WormBaseParasite"/>
        </authorList>
    </citation>
    <scope>IDENTIFICATION</scope>
</reference>
<feature type="transmembrane region" description="Helical" evidence="1">
    <location>
        <begin position="73"/>
        <end position="99"/>
    </location>
</feature>
<dbReference type="AlphaFoldDB" id="A0A183V7I6"/>
<evidence type="ECO:0000313" key="3">
    <source>
        <dbReference type="Proteomes" id="UP000050794"/>
    </source>
</evidence>
<evidence type="ECO:0000256" key="1">
    <source>
        <dbReference type="SAM" id="Phobius"/>
    </source>
</evidence>
<proteinExistence type="predicted"/>
<feature type="transmembrane region" description="Helical" evidence="1">
    <location>
        <begin position="40"/>
        <end position="61"/>
    </location>
</feature>
<sequence length="143" mass="16115">MSTESTTTPASMFDVGGTCSYSTDGAFCGPYFEDFENWHWIKYLLILNTLSVTFSIMYTVMEQFWDPTGTLSIAVVLPIFIAAFLFTVLLTILALISILRNLRRRTHNQSSPPSREQRQLLTTVIYITPPNLTNLPGLLIGEK</sequence>
<accession>A0A183V7I6</accession>
<evidence type="ECO:0000313" key="4">
    <source>
        <dbReference type="WBParaSite" id="TCNE_0001670701-mRNA-1"/>
    </source>
</evidence>
<keyword evidence="1" id="KW-1133">Transmembrane helix</keyword>
<name>A0A183V7I6_TOXCA</name>
<dbReference type="Proteomes" id="UP000050794">
    <property type="component" value="Unassembled WGS sequence"/>
</dbReference>